<dbReference type="SUPFAM" id="SSF47413">
    <property type="entry name" value="lambda repressor-like DNA-binding domains"/>
    <property type="match status" value="1"/>
</dbReference>
<organism evidence="2 4">
    <name type="scientific">Sphingomonas paucimobilis</name>
    <name type="common">Pseudomonas paucimobilis</name>
    <dbReference type="NCBI Taxonomy" id="13689"/>
    <lineage>
        <taxon>Bacteria</taxon>
        <taxon>Pseudomonadati</taxon>
        <taxon>Pseudomonadota</taxon>
        <taxon>Alphaproteobacteria</taxon>
        <taxon>Sphingomonadales</taxon>
        <taxon>Sphingomonadaceae</taxon>
        <taxon>Sphingomonas</taxon>
    </lineage>
</organism>
<protein>
    <submittedName>
        <fullName evidence="2">Helix-turn-helix transcriptional regulator</fullName>
    </submittedName>
</protein>
<dbReference type="CDD" id="cd00093">
    <property type="entry name" value="HTH_XRE"/>
    <property type="match status" value="1"/>
</dbReference>
<gene>
    <name evidence="2" type="ORF">HKX06_16250</name>
    <name evidence="3" type="ORF">I6G38_02710</name>
</gene>
<dbReference type="Gene3D" id="1.10.260.40">
    <property type="entry name" value="lambda repressor-like DNA-binding domains"/>
    <property type="match status" value="1"/>
</dbReference>
<proteinExistence type="predicted"/>
<reference evidence="2 4" key="1">
    <citation type="submission" date="2020-05" db="EMBL/GenBank/DDBJ databases">
        <title>Draft Genome Sequences of Sphingomonas sp. Isolated from the International Space Station.</title>
        <authorList>
            <person name="Bijlani S."/>
            <person name="Singh N.K."/>
            <person name="Mason C.E."/>
            <person name="Wang C.C."/>
            <person name="Venkateswaran K."/>
        </authorList>
    </citation>
    <scope>NUCLEOTIDE SEQUENCE [LARGE SCALE GENOMIC DNA]</scope>
    <source>
        <strain evidence="2 4">FKI-L5-BR-P1</strain>
    </source>
</reference>
<evidence type="ECO:0000313" key="5">
    <source>
        <dbReference type="Proteomes" id="UP000594836"/>
    </source>
</evidence>
<dbReference type="GO" id="GO:0003677">
    <property type="term" value="F:DNA binding"/>
    <property type="evidence" value="ECO:0007669"/>
    <property type="project" value="InterPro"/>
</dbReference>
<reference evidence="3 5" key="2">
    <citation type="submission" date="2020-12" db="EMBL/GenBank/DDBJ databases">
        <title>FDA dAtabase for Regulatory Grade micrObial Sequences (FDA-ARGOS): Supporting development and validation of Infectious Disease Dx tests.</title>
        <authorList>
            <person name="Sproer C."/>
            <person name="Gronow S."/>
            <person name="Severitt S."/>
            <person name="Schroder I."/>
            <person name="Tallon L."/>
            <person name="Sadzewicz L."/>
            <person name="Zhao X."/>
            <person name="Boylan J."/>
            <person name="Ott S."/>
            <person name="Bowen H."/>
            <person name="Vavikolanu K."/>
            <person name="Mehta A."/>
            <person name="Aluvathingal J."/>
            <person name="Nadendla S."/>
            <person name="Lowell S."/>
            <person name="Myers T."/>
            <person name="Yan Y."/>
            <person name="Sichtig H."/>
        </authorList>
    </citation>
    <scope>NUCLEOTIDE SEQUENCE [LARGE SCALE GENOMIC DNA]</scope>
    <source>
        <strain evidence="3 5">FDAARGOS_881</strain>
    </source>
</reference>
<dbReference type="PROSITE" id="PS50943">
    <property type="entry name" value="HTH_CROC1"/>
    <property type="match status" value="1"/>
</dbReference>
<dbReference type="AlphaFoldDB" id="A0A411LK61"/>
<name>A0A411LK61_SPHPI</name>
<evidence type="ECO:0000313" key="3">
    <source>
        <dbReference type="EMBL" id="QPT09243.1"/>
    </source>
</evidence>
<dbReference type="Proteomes" id="UP000594836">
    <property type="component" value="Chromosome"/>
</dbReference>
<dbReference type="OrthoDB" id="9815697at2"/>
<dbReference type="InterPro" id="IPR010982">
    <property type="entry name" value="Lambda_DNA-bd_dom_sf"/>
</dbReference>
<accession>A0A411LK61</accession>
<dbReference type="EMBL" id="CP065713">
    <property type="protein sequence ID" value="QPT09243.1"/>
    <property type="molecule type" value="Genomic_DNA"/>
</dbReference>
<feature type="domain" description="HTH cro/C1-type" evidence="1">
    <location>
        <begin position="22"/>
        <end position="76"/>
    </location>
</feature>
<evidence type="ECO:0000259" key="1">
    <source>
        <dbReference type="PROSITE" id="PS50943"/>
    </source>
</evidence>
<dbReference type="EMBL" id="JABEOU010000048">
    <property type="protein sequence ID" value="NNG58915.1"/>
    <property type="molecule type" value="Genomic_DNA"/>
</dbReference>
<dbReference type="GeneID" id="78527335"/>
<dbReference type="Proteomes" id="UP000550136">
    <property type="component" value="Unassembled WGS sequence"/>
</dbReference>
<dbReference type="RefSeq" id="WP_037569760.1">
    <property type="nucleotide sequence ID" value="NZ_AP023323.1"/>
</dbReference>
<sequence>MRQRVSGTSSEQGILVGLGCAIRVRRRELGLSQEGLAHACGIDRSHMGKIERGERNVTLLNIERVAVVLQISPSKLLAAAGY</sequence>
<evidence type="ECO:0000313" key="4">
    <source>
        <dbReference type="Proteomes" id="UP000550136"/>
    </source>
</evidence>
<dbReference type="SMART" id="SM00530">
    <property type="entry name" value="HTH_XRE"/>
    <property type="match status" value="1"/>
</dbReference>
<dbReference type="InterPro" id="IPR001387">
    <property type="entry name" value="Cro/C1-type_HTH"/>
</dbReference>
<dbReference type="Pfam" id="PF01381">
    <property type="entry name" value="HTH_3"/>
    <property type="match status" value="1"/>
</dbReference>
<evidence type="ECO:0000313" key="2">
    <source>
        <dbReference type="EMBL" id="NNG58915.1"/>
    </source>
</evidence>